<accession>A0A2N8TUT0</accession>
<reference evidence="1 2" key="1">
    <citation type="submission" date="2018-01" db="EMBL/GenBank/DDBJ databases">
        <title>Draft genome sequence of Streptomyces sp. 13K301.</title>
        <authorList>
            <person name="Sahin N."/>
            <person name="Saygin H."/>
            <person name="Ay H."/>
        </authorList>
    </citation>
    <scope>NUCLEOTIDE SEQUENCE [LARGE SCALE GENOMIC DNA]</scope>
    <source>
        <strain evidence="1 2">13K301</strain>
    </source>
</reference>
<dbReference type="EMBL" id="POUC01000036">
    <property type="protein sequence ID" value="PNG22751.1"/>
    <property type="molecule type" value="Genomic_DNA"/>
</dbReference>
<evidence type="ECO:0000313" key="1">
    <source>
        <dbReference type="EMBL" id="PNG22751.1"/>
    </source>
</evidence>
<organism evidence="1 2">
    <name type="scientific">Streptomyces cahuitamycinicus</name>
    <dbReference type="NCBI Taxonomy" id="2070367"/>
    <lineage>
        <taxon>Bacteria</taxon>
        <taxon>Bacillati</taxon>
        <taxon>Actinomycetota</taxon>
        <taxon>Actinomycetes</taxon>
        <taxon>Kitasatosporales</taxon>
        <taxon>Streptomycetaceae</taxon>
        <taxon>Streptomyces</taxon>
    </lineage>
</organism>
<name>A0A2N8TUT0_9ACTN</name>
<dbReference type="Pfam" id="PF04339">
    <property type="entry name" value="FemAB_like"/>
    <property type="match status" value="1"/>
</dbReference>
<dbReference type="SUPFAM" id="SSF55729">
    <property type="entry name" value="Acyl-CoA N-acyltransferases (Nat)"/>
    <property type="match status" value="1"/>
</dbReference>
<sequence length="411" mass="44786">MNPIAVLPYTHPIAIPGVPPMHVSPYDSVDQLPTAEWDALVVGSTVYSSSGFAGVRAEELPPGAEARYLMARDERGAPVAGAETYAFARPPHLLYTPADLLAGLIDEERHAHLAARPLVLGAGWSEFRGQLPGRDGVTAPERSAAVRALTAGALDIAGTAGASVLGYYYLPRAEALEVAEAHADEGAVLLYHDVETVLPVGLWQNLDDYLAWLPSGRRPRARRERRDFGRSGRTIREVSLPEVVKEIAPLNSALMRRHGHEYGEERAAAVYDRQGRHLGDRSTLLLAEDAGHPVGFALRYRHGDTLYARVAGFDYSVPNVADYFNLVFYHPVESGVGRTVRAIHLGLGTFQAKLARGAQPNPLYSVFVGVDRPLAADEKKVRERNRAEAEAFAAEYGRFVVGGLNTDDWLL</sequence>
<evidence type="ECO:0000313" key="2">
    <source>
        <dbReference type="Proteomes" id="UP000235943"/>
    </source>
</evidence>
<dbReference type="InterPro" id="IPR016181">
    <property type="entry name" value="Acyl_CoA_acyltransferase"/>
</dbReference>
<dbReference type="InterPro" id="IPR007434">
    <property type="entry name" value="FemAB-like"/>
</dbReference>
<dbReference type="Gene3D" id="3.40.630.30">
    <property type="match status" value="1"/>
</dbReference>
<proteinExistence type="predicted"/>
<dbReference type="OrthoDB" id="8181984at2"/>
<protein>
    <recommendedName>
        <fullName evidence="3">BioF2-like acetyltransferase domain-containing protein</fullName>
    </recommendedName>
</protein>
<keyword evidence="2" id="KW-1185">Reference proteome</keyword>
<dbReference type="Proteomes" id="UP000235943">
    <property type="component" value="Unassembled WGS sequence"/>
</dbReference>
<comment type="caution">
    <text evidence="1">The sequence shown here is derived from an EMBL/GenBank/DDBJ whole genome shotgun (WGS) entry which is preliminary data.</text>
</comment>
<evidence type="ECO:0008006" key="3">
    <source>
        <dbReference type="Google" id="ProtNLM"/>
    </source>
</evidence>
<dbReference type="AlphaFoldDB" id="A0A2N8TUT0"/>
<gene>
    <name evidence="1" type="ORF">C1J00_07795</name>
</gene>